<dbReference type="FunFam" id="3.30.300.30:FF:000008">
    <property type="entry name" value="2,3-dihydroxybenzoate-AMP ligase"/>
    <property type="match status" value="1"/>
</dbReference>
<name>A0A2G6EAS1_9BACT</name>
<dbReference type="InterPro" id="IPR025110">
    <property type="entry name" value="AMP-bd_C"/>
</dbReference>
<comment type="similarity">
    <text evidence="1">Belongs to the ATP-dependent AMP-binding enzyme family.</text>
</comment>
<evidence type="ECO:0000259" key="4">
    <source>
        <dbReference type="Pfam" id="PF13193"/>
    </source>
</evidence>
<proteinExistence type="inferred from homology"/>
<dbReference type="InterPro" id="IPR045851">
    <property type="entry name" value="AMP-bd_C_sf"/>
</dbReference>
<evidence type="ECO:0000256" key="1">
    <source>
        <dbReference type="ARBA" id="ARBA00006432"/>
    </source>
</evidence>
<keyword evidence="2" id="KW-0436">Ligase</keyword>
<dbReference type="GO" id="GO:0006631">
    <property type="term" value="P:fatty acid metabolic process"/>
    <property type="evidence" value="ECO:0007669"/>
    <property type="project" value="TreeGrafter"/>
</dbReference>
<dbReference type="Pfam" id="PF00501">
    <property type="entry name" value="AMP-binding"/>
    <property type="match status" value="1"/>
</dbReference>
<dbReference type="Pfam" id="PF13193">
    <property type="entry name" value="AMP-binding_C"/>
    <property type="match status" value="1"/>
</dbReference>
<evidence type="ECO:0000256" key="2">
    <source>
        <dbReference type="ARBA" id="ARBA00022598"/>
    </source>
</evidence>
<dbReference type="InterPro" id="IPR000873">
    <property type="entry name" value="AMP-dep_synth/lig_dom"/>
</dbReference>
<organism evidence="5 6">
    <name type="scientific">candidate division KSB3 bacterium</name>
    <dbReference type="NCBI Taxonomy" id="2044937"/>
    <lineage>
        <taxon>Bacteria</taxon>
        <taxon>candidate division KSB3</taxon>
    </lineage>
</organism>
<evidence type="ECO:0000313" key="6">
    <source>
        <dbReference type="Proteomes" id="UP000229740"/>
    </source>
</evidence>
<accession>A0A2G6EAS1</accession>
<dbReference type="SUPFAM" id="SSF56801">
    <property type="entry name" value="Acetyl-CoA synthetase-like"/>
    <property type="match status" value="1"/>
</dbReference>
<evidence type="ECO:0008006" key="7">
    <source>
        <dbReference type="Google" id="ProtNLM"/>
    </source>
</evidence>
<feature type="domain" description="AMP-binding enzyme C-terminal" evidence="4">
    <location>
        <begin position="433"/>
        <end position="507"/>
    </location>
</feature>
<dbReference type="PROSITE" id="PS00455">
    <property type="entry name" value="AMP_BINDING"/>
    <property type="match status" value="1"/>
</dbReference>
<dbReference type="Gene3D" id="3.30.300.30">
    <property type="match status" value="1"/>
</dbReference>
<reference evidence="5 6" key="1">
    <citation type="submission" date="2017-10" db="EMBL/GenBank/DDBJ databases">
        <title>Novel microbial diversity and functional potential in the marine mammal oral microbiome.</title>
        <authorList>
            <person name="Dudek N.K."/>
            <person name="Sun C.L."/>
            <person name="Burstein D."/>
            <person name="Kantor R.S."/>
            <person name="Aliaga Goltsman D.S."/>
            <person name="Bik E.M."/>
            <person name="Thomas B.C."/>
            <person name="Banfield J.F."/>
            <person name="Relman D.A."/>
        </authorList>
    </citation>
    <scope>NUCLEOTIDE SEQUENCE [LARGE SCALE GENOMIC DNA]</scope>
    <source>
        <strain evidence="5">DOLZORAL124_49_17</strain>
    </source>
</reference>
<dbReference type="PANTHER" id="PTHR43201:SF5">
    <property type="entry name" value="MEDIUM-CHAIN ACYL-COA LIGASE ACSF2, MITOCHONDRIAL"/>
    <property type="match status" value="1"/>
</dbReference>
<evidence type="ECO:0000313" key="5">
    <source>
        <dbReference type="EMBL" id="PID59164.1"/>
    </source>
</evidence>
<dbReference type="InterPro" id="IPR042099">
    <property type="entry name" value="ANL_N_sf"/>
</dbReference>
<evidence type="ECO:0000259" key="3">
    <source>
        <dbReference type="Pfam" id="PF00501"/>
    </source>
</evidence>
<dbReference type="InterPro" id="IPR020845">
    <property type="entry name" value="AMP-binding_CS"/>
</dbReference>
<gene>
    <name evidence="5" type="ORF">CSB45_01825</name>
</gene>
<dbReference type="AlphaFoldDB" id="A0A2G6EAS1"/>
<dbReference type="EMBL" id="PDPS01000020">
    <property type="protein sequence ID" value="PID59164.1"/>
    <property type="molecule type" value="Genomic_DNA"/>
</dbReference>
<dbReference type="Proteomes" id="UP000229740">
    <property type="component" value="Unassembled WGS sequence"/>
</dbReference>
<dbReference type="GO" id="GO:0031956">
    <property type="term" value="F:medium-chain fatty acid-CoA ligase activity"/>
    <property type="evidence" value="ECO:0007669"/>
    <property type="project" value="TreeGrafter"/>
</dbReference>
<protein>
    <recommendedName>
        <fullName evidence="7">Long-chain fatty acid--CoA ligase</fullName>
    </recommendedName>
</protein>
<sequence>MKASFESIAHAFDDICLRHPENPGLIFDEETITYQELHQTVTNLAGNLQQLGVGKDDRVAIILPNCKEYIFSYFAIFKLGAWAMPVNTRWEADEISHVFDDAEPCTVILTEQEGVINFLSIIDAIRQRVTYLKQVILVGSPSQSVDYEGVIEFDALLNAPETTPRFGDVSLHDVAMLSYTSGTTGQPKGVMISHLNFIETSVHTAQLWHLTEEVPLSIAPLYAAQGFLAMLIDFIGGGATMNFVSTFNPNDILKSISLGRNTALHTQPTMWSLLLASRAINFANFSSLQKVVVSGSLCSSHLAHSIQERVGCVLLNAYGLVEATSVVTLTRPEDSLEVRLNTVGRPLPGVEIKIVDQQRQPVPKGEVGELAVKGYLMTGYYKKPEKTSEVIDEDGWLYTGDMARYYDDENISIVGRCKEMIIRGGFNIYPIDIEEVILKHRDVQDVAVVGRPHDVIGEQTVAFVVPHPGRTVTKNDILNFCQGTIANYKIPDEVIFISQMPIILSGKVKKTTLGRWAKEGVPRNELFLFE</sequence>
<feature type="domain" description="AMP-dependent synthetase/ligase" evidence="3">
    <location>
        <begin position="14"/>
        <end position="381"/>
    </location>
</feature>
<comment type="caution">
    <text evidence="5">The sequence shown here is derived from an EMBL/GenBank/DDBJ whole genome shotgun (WGS) entry which is preliminary data.</text>
</comment>
<dbReference type="PANTHER" id="PTHR43201">
    <property type="entry name" value="ACYL-COA SYNTHETASE"/>
    <property type="match status" value="1"/>
</dbReference>
<dbReference type="Gene3D" id="3.40.50.12780">
    <property type="entry name" value="N-terminal domain of ligase-like"/>
    <property type="match status" value="1"/>
</dbReference>